<organism evidence="1 2">
    <name type="scientific">Pseudo-nitzschia multistriata</name>
    <dbReference type="NCBI Taxonomy" id="183589"/>
    <lineage>
        <taxon>Eukaryota</taxon>
        <taxon>Sar</taxon>
        <taxon>Stramenopiles</taxon>
        <taxon>Ochrophyta</taxon>
        <taxon>Bacillariophyta</taxon>
        <taxon>Bacillariophyceae</taxon>
        <taxon>Bacillariophycidae</taxon>
        <taxon>Bacillariales</taxon>
        <taxon>Bacillariaceae</taxon>
        <taxon>Pseudo-nitzschia</taxon>
    </lineage>
</organism>
<evidence type="ECO:0000313" key="2">
    <source>
        <dbReference type="Proteomes" id="UP000291116"/>
    </source>
</evidence>
<accession>A0A448Z8D6</accession>
<dbReference type="EMBL" id="CAACVS010000161">
    <property type="protein sequence ID" value="VEU38290.1"/>
    <property type="molecule type" value="Genomic_DNA"/>
</dbReference>
<protein>
    <submittedName>
        <fullName evidence="1">Uncharacterized protein</fullName>
    </submittedName>
</protein>
<dbReference type="OrthoDB" id="40372at2759"/>
<evidence type="ECO:0000313" key="1">
    <source>
        <dbReference type="EMBL" id="VEU38290.1"/>
    </source>
</evidence>
<dbReference type="AlphaFoldDB" id="A0A448Z8D6"/>
<reference evidence="1 2" key="1">
    <citation type="submission" date="2019-01" db="EMBL/GenBank/DDBJ databases">
        <authorList>
            <person name="Ferrante I. M."/>
        </authorList>
    </citation>
    <scope>NUCLEOTIDE SEQUENCE [LARGE SCALE GENOMIC DNA]</scope>
    <source>
        <strain evidence="1 2">B856</strain>
    </source>
</reference>
<sequence length="139" mass="14947">MSHATAAAFSSTASGASPLRVKGSGVESVNTEYEWTDAATIPPGFEKVCLQNGWGVQSTWNMLNNGQPWLRATNEAYIYLNKADGQWWIDKPDGNGVFVAPKTPGDDKNPPHTGWTALSPSYNPVPLVDVVSGADLRVK</sequence>
<gene>
    <name evidence="1" type="ORF">PSNMU_V1.4_AUG-EV-PASAV3_0051090</name>
</gene>
<dbReference type="Proteomes" id="UP000291116">
    <property type="component" value="Unassembled WGS sequence"/>
</dbReference>
<name>A0A448Z8D6_9STRA</name>
<proteinExistence type="predicted"/>
<keyword evidence="2" id="KW-1185">Reference proteome</keyword>